<feature type="transmembrane region" description="Helical" evidence="7">
    <location>
        <begin position="161"/>
        <end position="186"/>
    </location>
</feature>
<dbReference type="PANTHER" id="PTHR12265">
    <property type="entry name" value="TRANSMEMBRANE PROTEIN 53"/>
    <property type="match status" value="1"/>
</dbReference>
<gene>
    <name evidence="8" type="ORF">ANDGO_02121</name>
</gene>
<accession>A0A8K0AJL6</accession>
<name>A0A8K0AJL6_ANDGO</name>
<dbReference type="SUPFAM" id="SSF53474">
    <property type="entry name" value="alpha/beta-Hydrolases"/>
    <property type="match status" value="1"/>
</dbReference>
<evidence type="ECO:0000256" key="7">
    <source>
        <dbReference type="SAM" id="Phobius"/>
    </source>
</evidence>
<dbReference type="GO" id="GO:0005640">
    <property type="term" value="C:nuclear outer membrane"/>
    <property type="evidence" value="ECO:0007669"/>
    <property type="project" value="UniProtKB-SubCell"/>
</dbReference>
<keyword evidence="9" id="KW-1185">Reference proteome</keyword>
<evidence type="ECO:0000256" key="3">
    <source>
        <dbReference type="ARBA" id="ARBA00022989"/>
    </source>
</evidence>
<evidence type="ECO:0000256" key="4">
    <source>
        <dbReference type="ARBA" id="ARBA00023136"/>
    </source>
</evidence>
<comment type="similarity">
    <text evidence="1">Belongs to the TMEM53 family.</text>
</comment>
<evidence type="ECO:0000256" key="6">
    <source>
        <dbReference type="ARBA" id="ARBA00034303"/>
    </source>
</evidence>
<dbReference type="OrthoDB" id="77878at2759"/>
<proteinExistence type="inferred from homology"/>
<dbReference type="Pfam" id="PF05705">
    <property type="entry name" value="DUF829"/>
    <property type="match status" value="1"/>
</dbReference>
<keyword evidence="4 7" id="KW-0472">Membrane</keyword>
<dbReference type="PANTHER" id="PTHR12265:SF30">
    <property type="entry name" value="TRANSMEMBRANE PROTEIN 53"/>
    <property type="match status" value="1"/>
</dbReference>
<reference evidence="8" key="1">
    <citation type="submission" date="2019-09" db="EMBL/GenBank/DDBJ databases">
        <title>The Mitochondrial Proteome of the Jakobid, Andalucia godoyi, a Protist With the Most Gene-Rich and Bacteria-Like Mitochondrial Genome.</title>
        <authorList>
            <person name="Gray M.W."/>
            <person name="Burger G."/>
            <person name="Derelle R."/>
            <person name="Klimes V."/>
            <person name="Leger M."/>
            <person name="Sarrasin M."/>
            <person name="Vlcek C."/>
            <person name="Roger A.J."/>
            <person name="Elias M."/>
            <person name="Lang B.F."/>
        </authorList>
    </citation>
    <scope>NUCLEOTIDE SEQUENCE</scope>
    <source>
        <strain evidence="8">And28</strain>
    </source>
</reference>
<comment type="caution">
    <text evidence="8">The sequence shown here is derived from an EMBL/GenBank/DDBJ whole genome shotgun (WGS) entry which is preliminary data.</text>
</comment>
<keyword evidence="5" id="KW-0539">Nucleus</keyword>
<dbReference type="InterPro" id="IPR029058">
    <property type="entry name" value="AB_hydrolase_fold"/>
</dbReference>
<dbReference type="AlphaFoldDB" id="A0A8K0AJL6"/>
<sequence length="293" mass="33267">MKSGLSSGELNQGDIQDVALSAKERIYFRRSKTVDPSKPIVVLVGFLGCPSRVLRKFIELYHGQGHDVVYLVPTATALFHYRRGTQVAETLLGILKQVFDKDSSFVMALYSNNGSMVYYNMLRVMEKRPQLKISISGVIFDGSPGKLVPSRAIAAMRISMGLNFLTTMIIRVVFFLWMSVICPLFLPSEVKARNEYWEAMSTPAFHNTVFLYLYTTRDSLVDAVWVQEALEKVSSHRDRSPIVMSKRFEDSNHCSLLRDHPEEYKQLVLSFFAAIAETKTKTKISQAILQSKF</sequence>
<comment type="subcellular location">
    <subcellularLocation>
        <location evidence="6">Nucleus outer membrane</location>
        <topology evidence="6">Single-pass membrane protein</topology>
    </subcellularLocation>
</comment>
<evidence type="ECO:0000256" key="2">
    <source>
        <dbReference type="ARBA" id="ARBA00022692"/>
    </source>
</evidence>
<organism evidence="8 9">
    <name type="scientific">Andalucia godoyi</name>
    <name type="common">Flagellate</name>
    <dbReference type="NCBI Taxonomy" id="505711"/>
    <lineage>
        <taxon>Eukaryota</taxon>
        <taxon>Discoba</taxon>
        <taxon>Jakobida</taxon>
        <taxon>Andalucina</taxon>
        <taxon>Andaluciidae</taxon>
        <taxon>Andalucia</taxon>
    </lineage>
</organism>
<dbReference type="Proteomes" id="UP000799049">
    <property type="component" value="Unassembled WGS sequence"/>
</dbReference>
<dbReference type="InterPro" id="IPR008547">
    <property type="entry name" value="DUF829_TMEM53"/>
</dbReference>
<evidence type="ECO:0000313" key="9">
    <source>
        <dbReference type="Proteomes" id="UP000799049"/>
    </source>
</evidence>
<keyword evidence="2 7" id="KW-0812">Transmembrane</keyword>
<evidence type="ECO:0000313" key="8">
    <source>
        <dbReference type="EMBL" id="KAF0853024.1"/>
    </source>
</evidence>
<dbReference type="EMBL" id="VRVR01000005">
    <property type="protein sequence ID" value="KAF0853024.1"/>
    <property type="molecule type" value="Genomic_DNA"/>
</dbReference>
<keyword evidence="3 7" id="KW-1133">Transmembrane helix</keyword>
<protein>
    <submittedName>
        <fullName evidence="8">Mitochondrial transmembrane protein 53-like protein</fullName>
    </submittedName>
</protein>
<evidence type="ECO:0000256" key="1">
    <source>
        <dbReference type="ARBA" id="ARBA00007387"/>
    </source>
</evidence>
<evidence type="ECO:0000256" key="5">
    <source>
        <dbReference type="ARBA" id="ARBA00023242"/>
    </source>
</evidence>